<accession>A0ABV0QUT1</accession>
<comment type="caution">
    <text evidence="1">The sequence shown here is derived from an EMBL/GenBank/DDBJ whole genome shotgun (WGS) entry which is preliminary data.</text>
</comment>
<protein>
    <recommendedName>
        <fullName evidence="3">Secreted protein</fullName>
    </recommendedName>
</protein>
<reference evidence="1 2" key="1">
    <citation type="submission" date="2021-06" db="EMBL/GenBank/DDBJ databases">
        <authorList>
            <person name="Palmer J.M."/>
        </authorList>
    </citation>
    <scope>NUCLEOTIDE SEQUENCE [LARGE SCALE GENOMIC DNA]</scope>
    <source>
        <strain evidence="1 2">XC_2019</strain>
        <tissue evidence="1">Muscle</tissue>
    </source>
</reference>
<evidence type="ECO:0000313" key="2">
    <source>
        <dbReference type="Proteomes" id="UP001434883"/>
    </source>
</evidence>
<proteinExistence type="predicted"/>
<dbReference type="EMBL" id="JAHRIN010022707">
    <property type="protein sequence ID" value="MEQ2199102.1"/>
    <property type="molecule type" value="Genomic_DNA"/>
</dbReference>
<gene>
    <name evidence="1" type="ORF">XENOCAPTIV_024870</name>
</gene>
<organism evidence="1 2">
    <name type="scientific">Xenoophorus captivus</name>
    <dbReference type="NCBI Taxonomy" id="1517983"/>
    <lineage>
        <taxon>Eukaryota</taxon>
        <taxon>Metazoa</taxon>
        <taxon>Chordata</taxon>
        <taxon>Craniata</taxon>
        <taxon>Vertebrata</taxon>
        <taxon>Euteleostomi</taxon>
        <taxon>Actinopterygii</taxon>
        <taxon>Neopterygii</taxon>
        <taxon>Teleostei</taxon>
        <taxon>Neoteleostei</taxon>
        <taxon>Acanthomorphata</taxon>
        <taxon>Ovalentaria</taxon>
        <taxon>Atherinomorphae</taxon>
        <taxon>Cyprinodontiformes</taxon>
        <taxon>Goodeidae</taxon>
        <taxon>Xenoophorus</taxon>
    </lineage>
</organism>
<evidence type="ECO:0008006" key="3">
    <source>
        <dbReference type="Google" id="ProtNLM"/>
    </source>
</evidence>
<dbReference type="Proteomes" id="UP001434883">
    <property type="component" value="Unassembled WGS sequence"/>
</dbReference>
<name>A0ABV0QUT1_9TELE</name>
<evidence type="ECO:0000313" key="1">
    <source>
        <dbReference type="EMBL" id="MEQ2199102.1"/>
    </source>
</evidence>
<keyword evidence="2" id="KW-1185">Reference proteome</keyword>
<sequence>MWLLSVLVPLLRLYLCGIRVLLYQMFHRSFEMPGQSVTRLTVLLLRALNVSFIPPCWENITAGVHCCIRVDGSFRHPVYTREKVRTYMISDLIKMSCSQARC</sequence>